<sequence>MAFTLIGTGEITYEVILDNPSLQETPPRIHFLLTNKTRALSHYTIPWPCISRYLLTIAISFIQDTA</sequence>
<reference evidence="1 2" key="1">
    <citation type="submission" date="2014-04" db="EMBL/GenBank/DDBJ databases">
        <authorList>
            <consortium name="DOE Joint Genome Institute"/>
            <person name="Kuo A."/>
            <person name="Kohler A."/>
            <person name="Nagy L.G."/>
            <person name="Floudas D."/>
            <person name="Copeland A."/>
            <person name="Barry K.W."/>
            <person name="Cichocki N."/>
            <person name="Veneault-Fourrey C."/>
            <person name="LaButti K."/>
            <person name="Lindquist E.A."/>
            <person name="Lipzen A."/>
            <person name="Lundell T."/>
            <person name="Morin E."/>
            <person name="Murat C."/>
            <person name="Sun H."/>
            <person name="Tunlid A."/>
            <person name="Henrissat B."/>
            <person name="Grigoriev I.V."/>
            <person name="Hibbett D.S."/>
            <person name="Martin F."/>
            <person name="Nordberg H.P."/>
            <person name="Cantor M.N."/>
            <person name="Hua S.X."/>
        </authorList>
    </citation>
    <scope>NUCLEOTIDE SEQUENCE [LARGE SCALE GENOMIC DNA]</scope>
    <source>
        <strain evidence="1 2">Foug A</strain>
    </source>
</reference>
<dbReference type="AlphaFoldDB" id="A0A0C3A8Q5"/>
<gene>
    <name evidence="1" type="ORF">SCLCIDRAFT_1216151</name>
</gene>
<name>A0A0C3A8Q5_9AGAM</name>
<dbReference type="InParanoid" id="A0A0C3A8Q5"/>
<evidence type="ECO:0000313" key="2">
    <source>
        <dbReference type="Proteomes" id="UP000053989"/>
    </source>
</evidence>
<reference evidence="2" key="2">
    <citation type="submission" date="2015-01" db="EMBL/GenBank/DDBJ databases">
        <title>Evolutionary Origins and Diversification of the Mycorrhizal Mutualists.</title>
        <authorList>
            <consortium name="DOE Joint Genome Institute"/>
            <consortium name="Mycorrhizal Genomics Consortium"/>
            <person name="Kohler A."/>
            <person name="Kuo A."/>
            <person name="Nagy L.G."/>
            <person name="Floudas D."/>
            <person name="Copeland A."/>
            <person name="Barry K.W."/>
            <person name="Cichocki N."/>
            <person name="Veneault-Fourrey C."/>
            <person name="LaButti K."/>
            <person name="Lindquist E.A."/>
            <person name="Lipzen A."/>
            <person name="Lundell T."/>
            <person name="Morin E."/>
            <person name="Murat C."/>
            <person name="Riley R."/>
            <person name="Ohm R."/>
            <person name="Sun H."/>
            <person name="Tunlid A."/>
            <person name="Henrissat B."/>
            <person name="Grigoriev I.V."/>
            <person name="Hibbett D.S."/>
            <person name="Martin F."/>
        </authorList>
    </citation>
    <scope>NUCLEOTIDE SEQUENCE [LARGE SCALE GENOMIC DNA]</scope>
    <source>
        <strain evidence="2">Foug A</strain>
    </source>
</reference>
<evidence type="ECO:0000313" key="1">
    <source>
        <dbReference type="EMBL" id="KIM61247.1"/>
    </source>
</evidence>
<organism evidence="1 2">
    <name type="scientific">Scleroderma citrinum Foug A</name>
    <dbReference type="NCBI Taxonomy" id="1036808"/>
    <lineage>
        <taxon>Eukaryota</taxon>
        <taxon>Fungi</taxon>
        <taxon>Dikarya</taxon>
        <taxon>Basidiomycota</taxon>
        <taxon>Agaricomycotina</taxon>
        <taxon>Agaricomycetes</taxon>
        <taxon>Agaricomycetidae</taxon>
        <taxon>Boletales</taxon>
        <taxon>Sclerodermatineae</taxon>
        <taxon>Sclerodermataceae</taxon>
        <taxon>Scleroderma</taxon>
    </lineage>
</organism>
<dbReference type="EMBL" id="KN822054">
    <property type="protein sequence ID" value="KIM61247.1"/>
    <property type="molecule type" value="Genomic_DNA"/>
</dbReference>
<protein>
    <submittedName>
        <fullName evidence="1">Uncharacterized protein</fullName>
    </submittedName>
</protein>
<keyword evidence="2" id="KW-1185">Reference proteome</keyword>
<dbReference type="HOGENOM" id="CLU_2832688_0_0_1"/>
<accession>A0A0C3A8Q5</accession>
<dbReference type="Proteomes" id="UP000053989">
    <property type="component" value="Unassembled WGS sequence"/>
</dbReference>
<proteinExistence type="predicted"/>